<organism evidence="1 2">
    <name type="scientific">Salininema proteolyticum</name>
    <dbReference type="NCBI Taxonomy" id="1607685"/>
    <lineage>
        <taxon>Bacteria</taxon>
        <taxon>Bacillati</taxon>
        <taxon>Actinomycetota</taxon>
        <taxon>Actinomycetes</taxon>
        <taxon>Glycomycetales</taxon>
        <taxon>Glycomycetaceae</taxon>
        <taxon>Salininema</taxon>
    </lineage>
</organism>
<comment type="caution">
    <text evidence="1">The sequence shown here is derived from an EMBL/GenBank/DDBJ whole genome shotgun (WGS) entry which is preliminary data.</text>
</comment>
<dbReference type="InterPro" id="IPR036563">
    <property type="entry name" value="MoaE_sf"/>
</dbReference>
<proteinExistence type="predicted"/>
<dbReference type="PANTHER" id="PTHR23404">
    <property type="entry name" value="MOLYBDOPTERIN SYNTHASE RELATED"/>
    <property type="match status" value="1"/>
</dbReference>
<dbReference type="Proteomes" id="UP001595823">
    <property type="component" value="Unassembled WGS sequence"/>
</dbReference>
<sequence>MIHVEMTEHPIEASLLEQKCAPATSGARVSFHGVVRDHDHGKTVLSLTYEAHPSAEGVLDEVAREVKERHGLDAVALSHRVGDLSIGEAALVAVVASPHRGESFRAIAEAVDLVKERLPVWKHQYFSDGTDEWVNCA</sequence>
<accession>A0ABV8U5A8</accession>
<dbReference type="Pfam" id="PF02391">
    <property type="entry name" value="MoaE"/>
    <property type="match status" value="1"/>
</dbReference>
<name>A0ABV8U5A8_9ACTN</name>
<dbReference type="CDD" id="cd00756">
    <property type="entry name" value="MoaE"/>
    <property type="match status" value="1"/>
</dbReference>
<dbReference type="EMBL" id="JBHSDK010000061">
    <property type="protein sequence ID" value="MFC4337956.1"/>
    <property type="molecule type" value="Genomic_DNA"/>
</dbReference>
<evidence type="ECO:0000313" key="1">
    <source>
        <dbReference type="EMBL" id="MFC4337956.1"/>
    </source>
</evidence>
<reference evidence="2" key="1">
    <citation type="journal article" date="2019" name="Int. J. Syst. Evol. Microbiol.">
        <title>The Global Catalogue of Microorganisms (GCM) 10K type strain sequencing project: providing services to taxonomists for standard genome sequencing and annotation.</title>
        <authorList>
            <consortium name="The Broad Institute Genomics Platform"/>
            <consortium name="The Broad Institute Genome Sequencing Center for Infectious Disease"/>
            <person name="Wu L."/>
            <person name="Ma J."/>
        </authorList>
    </citation>
    <scope>NUCLEOTIDE SEQUENCE [LARGE SCALE GENOMIC DNA]</scope>
    <source>
        <strain evidence="2">IBRC-M 10908</strain>
    </source>
</reference>
<protein>
    <submittedName>
        <fullName evidence="1">Molybdenum cofactor biosynthesis protein MoaE</fullName>
    </submittedName>
</protein>
<dbReference type="Gene3D" id="3.90.1170.40">
    <property type="entry name" value="Molybdopterin biosynthesis MoaE subunit"/>
    <property type="match status" value="1"/>
</dbReference>
<evidence type="ECO:0000313" key="2">
    <source>
        <dbReference type="Proteomes" id="UP001595823"/>
    </source>
</evidence>
<keyword evidence="2" id="KW-1185">Reference proteome</keyword>
<dbReference type="SUPFAM" id="SSF54690">
    <property type="entry name" value="Molybdopterin synthase subunit MoaE"/>
    <property type="match status" value="1"/>
</dbReference>
<gene>
    <name evidence="1" type="ORF">ACFPET_22435</name>
</gene>
<dbReference type="RefSeq" id="WP_380625469.1">
    <property type="nucleotide sequence ID" value="NZ_JBHSDK010000061.1"/>
</dbReference>
<dbReference type="InterPro" id="IPR003448">
    <property type="entry name" value="Mopterin_biosynth_MoaE"/>
</dbReference>